<evidence type="ECO:0000313" key="3">
    <source>
        <dbReference type="Proteomes" id="UP000818029"/>
    </source>
</evidence>
<evidence type="ECO:0000313" key="4">
    <source>
        <dbReference type="RefSeq" id="XP_016734505.2"/>
    </source>
</evidence>
<dbReference type="InterPro" id="IPR025558">
    <property type="entry name" value="DUF4283"/>
</dbReference>
<dbReference type="RefSeq" id="XP_040967561.1">
    <property type="nucleotide sequence ID" value="XM_041111627.1"/>
</dbReference>
<keyword evidence="3" id="KW-1185">Reference proteome</keyword>
<feature type="domain" description="DUF4283" evidence="2">
    <location>
        <begin position="131"/>
        <end position="210"/>
    </location>
</feature>
<dbReference type="Pfam" id="PF14111">
    <property type="entry name" value="DUF4283"/>
    <property type="match status" value="1"/>
</dbReference>
<accession>A0A1U8N6B4</accession>
<dbReference type="RefSeq" id="XP_016734505.2">
    <property type="nucleotide sequence ID" value="XM_016879016.2"/>
</dbReference>
<dbReference type="RefSeq" id="XP_040967560.1">
    <property type="nucleotide sequence ID" value="XM_041111626.1"/>
</dbReference>
<feature type="region of interest" description="Disordered" evidence="1">
    <location>
        <begin position="1"/>
        <end position="31"/>
    </location>
</feature>
<reference evidence="4 5" key="2">
    <citation type="submission" date="2025-05" db="UniProtKB">
        <authorList>
            <consortium name="RefSeq"/>
        </authorList>
    </citation>
    <scope>IDENTIFICATION</scope>
</reference>
<dbReference type="InterPro" id="IPR040256">
    <property type="entry name" value="At4g02000-like"/>
</dbReference>
<evidence type="ECO:0000313" key="9">
    <source>
        <dbReference type="RefSeq" id="XP_040967561.1"/>
    </source>
</evidence>
<dbReference type="GeneID" id="107945157"/>
<dbReference type="AlphaFoldDB" id="A0A1U8N6B4"/>
<dbReference type="RefSeq" id="XP_040967558.1">
    <property type="nucleotide sequence ID" value="XM_041111624.1"/>
</dbReference>
<sequence>MEGISLNPGNTSSHPVIDDGDKARSDADRTTEKVRFKEGNGEQDIDMVVVSGSSLMISWKDKLLGVNPGATDKLLGVNPGATDNEKLESPSAVIDDELKFFEGDIQRSIVNGIPAIDFSERIQKILFKEMEVAVVIKLLGRNIGYGVLNNRINSLWNPIKPFHLIDIENRYYLVKFQSIDDYTKVLSQGPWMIYGQYLTVQPWTKDFNSSQPYPSIVLAWIRLPGLPGFLYKRKIIEEIGGTIGKVVRLDFNTDNRTRGRFARMVVYINLNKPLIAQLFVNGRIQRVEYEALPTIYFTCGKYGYTKEICGLMKPISGPEKVQTDGTSTEKGEEGESMTYGPWIVVERKNR</sequence>
<dbReference type="RefSeq" id="XP_040967559.1">
    <property type="nucleotide sequence ID" value="XM_041111625.1"/>
</dbReference>
<evidence type="ECO:0000259" key="2">
    <source>
        <dbReference type="Pfam" id="PF14111"/>
    </source>
</evidence>
<protein>
    <recommendedName>
        <fullName evidence="2">DUF4283 domain-containing protein</fullName>
    </recommendedName>
</protein>
<dbReference type="PANTHER" id="PTHR31286">
    <property type="entry name" value="GLYCINE-RICH CELL WALL STRUCTURAL PROTEIN 1.8-LIKE"/>
    <property type="match status" value="1"/>
</dbReference>
<evidence type="ECO:0000313" key="7">
    <source>
        <dbReference type="RefSeq" id="XP_040967559.1"/>
    </source>
</evidence>
<reference evidence="3" key="1">
    <citation type="journal article" date="2020" name="Nat. Genet.">
        <title>Genomic diversifications of five Gossypium allopolyploid species and their impact on cotton improvement.</title>
        <authorList>
            <person name="Chen Z.J."/>
            <person name="Sreedasyam A."/>
            <person name="Ando A."/>
            <person name="Song Q."/>
            <person name="De Santiago L.M."/>
            <person name="Hulse-Kemp A.M."/>
            <person name="Ding M."/>
            <person name="Ye W."/>
            <person name="Kirkbride R.C."/>
            <person name="Jenkins J."/>
            <person name="Plott C."/>
            <person name="Lovell J."/>
            <person name="Lin Y.M."/>
            <person name="Vaughn R."/>
            <person name="Liu B."/>
            <person name="Simpson S."/>
            <person name="Scheffler B.E."/>
            <person name="Wen L."/>
            <person name="Saski C.A."/>
            <person name="Grover C.E."/>
            <person name="Hu G."/>
            <person name="Conover J.L."/>
            <person name="Carlson J.W."/>
            <person name="Shu S."/>
            <person name="Boston L.B."/>
            <person name="Williams M."/>
            <person name="Peterson D.G."/>
            <person name="McGee K."/>
            <person name="Jones D.C."/>
            <person name="Wendel J.F."/>
            <person name="Stelly D.M."/>
            <person name="Grimwood J."/>
            <person name="Schmutz J."/>
        </authorList>
    </citation>
    <scope>NUCLEOTIDE SEQUENCE [LARGE SCALE GENOMIC DNA]</scope>
    <source>
        <strain evidence="3">cv. TM-1</strain>
    </source>
</reference>
<evidence type="ECO:0000313" key="5">
    <source>
        <dbReference type="RefSeq" id="XP_040967557.1"/>
    </source>
</evidence>
<evidence type="ECO:0000256" key="1">
    <source>
        <dbReference type="SAM" id="MobiDB-lite"/>
    </source>
</evidence>
<dbReference type="PANTHER" id="PTHR31286:SF173">
    <property type="entry name" value="DUF4283 DOMAIN-CONTAINING PROTEIN"/>
    <property type="match status" value="1"/>
</dbReference>
<name>A0A1U8N6B4_GOSHI</name>
<organism evidence="3 4">
    <name type="scientific">Gossypium hirsutum</name>
    <name type="common">Upland cotton</name>
    <name type="synonym">Gossypium mexicanum</name>
    <dbReference type="NCBI Taxonomy" id="3635"/>
    <lineage>
        <taxon>Eukaryota</taxon>
        <taxon>Viridiplantae</taxon>
        <taxon>Streptophyta</taxon>
        <taxon>Embryophyta</taxon>
        <taxon>Tracheophyta</taxon>
        <taxon>Spermatophyta</taxon>
        <taxon>Magnoliopsida</taxon>
        <taxon>eudicotyledons</taxon>
        <taxon>Gunneridae</taxon>
        <taxon>Pentapetalae</taxon>
        <taxon>rosids</taxon>
        <taxon>malvids</taxon>
        <taxon>Malvales</taxon>
        <taxon>Malvaceae</taxon>
        <taxon>Malvoideae</taxon>
        <taxon>Gossypium</taxon>
    </lineage>
</organism>
<evidence type="ECO:0000313" key="6">
    <source>
        <dbReference type="RefSeq" id="XP_040967558.1"/>
    </source>
</evidence>
<evidence type="ECO:0000313" key="8">
    <source>
        <dbReference type="RefSeq" id="XP_040967560.1"/>
    </source>
</evidence>
<dbReference type="PaxDb" id="3635-A0A1U8N6B4"/>
<dbReference type="KEGG" id="ghi:107945157"/>
<dbReference type="Proteomes" id="UP000818029">
    <property type="component" value="Chromosome A04"/>
</dbReference>
<proteinExistence type="predicted"/>
<dbReference type="RefSeq" id="XP_040967557.1">
    <property type="nucleotide sequence ID" value="XM_041111623.1"/>
</dbReference>
<feature type="compositionally biased region" description="Basic and acidic residues" evidence="1">
    <location>
        <begin position="16"/>
        <end position="31"/>
    </location>
</feature>
<gene>
    <name evidence="4 5 6 7 8 9" type="primary">LOC107945157</name>
</gene>